<keyword evidence="1" id="KW-0732">Signal</keyword>
<dbReference type="KEGG" id="prf:PeribacterA2_0787"/>
<feature type="chain" id="PRO_5009797848" evidence="1">
    <location>
        <begin position="24"/>
        <end position="150"/>
    </location>
</feature>
<feature type="signal peptide" evidence="1">
    <location>
        <begin position="1"/>
        <end position="23"/>
    </location>
</feature>
<proteinExistence type="predicted"/>
<dbReference type="Proteomes" id="UP000069135">
    <property type="component" value="Chromosome"/>
</dbReference>
<accession>A0A0S1SL98</accession>
<dbReference type="EMBL" id="CP013065">
    <property type="protein sequence ID" value="ALM13458.1"/>
    <property type="molecule type" value="Genomic_DNA"/>
</dbReference>
<protein>
    <submittedName>
        <fullName evidence="2">Uncharacterized protein</fullName>
    </submittedName>
</protein>
<evidence type="ECO:0000256" key="1">
    <source>
        <dbReference type="SAM" id="SignalP"/>
    </source>
</evidence>
<accession>A0A0S1SYQ0</accession>
<reference evidence="3" key="1">
    <citation type="submission" date="2015-10" db="EMBL/GenBank/DDBJ databases">
        <title>Analysis of five complete genome sequences for members of the class Peribacteria in the recently recognized Peregrinibacteria bacterial phylum.</title>
        <authorList>
            <person name="Anantharaman K."/>
            <person name="Brown C.T."/>
            <person name="Burstein D."/>
            <person name="Castelle C.J."/>
            <person name="Probst A.J."/>
            <person name="Thomas B.C."/>
            <person name="Williams K.H."/>
            <person name="Banfield J.F."/>
        </authorList>
    </citation>
    <scope>NUCLEOTIDE SEQUENCE [LARGE SCALE GENOMIC DNA]</scope>
</reference>
<evidence type="ECO:0000313" key="2">
    <source>
        <dbReference type="EMBL" id="ALM13458.1"/>
    </source>
</evidence>
<organism evidence="2 3">
    <name type="scientific">Candidatus Peribacter riflensis</name>
    <dbReference type="NCBI Taxonomy" id="1735162"/>
    <lineage>
        <taxon>Bacteria</taxon>
        <taxon>Candidatus Peregrinibacteriota</taxon>
        <taxon>Candidatus Peribacteria</taxon>
        <taxon>Candidatus Peribacterales</taxon>
        <taxon>Candidatus Peribacteraceae</taxon>
        <taxon>Candidatus Peribacter</taxon>
    </lineage>
</organism>
<dbReference type="AlphaFoldDB" id="A0A0S1SM05"/>
<accession>A0A0S1SIE3</accession>
<reference evidence="2 3" key="2">
    <citation type="journal article" date="2016" name="PeerJ">
        <title>Analysis of five complete genome sequences for members of the class Peribacteria in the recently recognized Peregrinibacteria bacterial phylum.</title>
        <authorList>
            <person name="Anantharaman K."/>
            <person name="Brown C.T."/>
            <person name="Burstein D."/>
            <person name="Castelle C.J."/>
            <person name="Probst A.J."/>
            <person name="Thomas B.C."/>
            <person name="Williams K.H."/>
            <person name="Banfield J.F."/>
        </authorList>
    </citation>
    <scope>NUCLEOTIDE SEQUENCE [LARGE SCALE GENOMIC DNA]</scope>
    <source>
        <strain evidence="2">RIFOXYD1_FULL_PER-ii_59_16</strain>
    </source>
</reference>
<sequence length="150" mass="17247">MKRLITLSTSAVLLLSFAMPVFAMRDPGVESRMSRRLLEDKTRADQRIPLGTVQTEILLRERKETMKDVTGRTNLSRSRITTRLRSLRGARLQYPLPMNQRPTRRSVREDAESMLVLPPTLVQTGEEAVSVQKVTRRTLVEMTKDANRLR</sequence>
<evidence type="ECO:0000313" key="3">
    <source>
        <dbReference type="Proteomes" id="UP000069135"/>
    </source>
</evidence>
<name>A0A0S1SM05_9BACT</name>
<gene>
    <name evidence="2" type="ORF">PeribacterD1_0788</name>
</gene>
<accession>A0A0S1SM05</accession>
<dbReference type="STRING" id="1735162.PeribacterB2_0789"/>
<accession>A0A0S1SR38</accession>